<feature type="compositionally biased region" description="Polar residues" evidence="1">
    <location>
        <begin position="61"/>
        <end position="74"/>
    </location>
</feature>
<dbReference type="Ensembl" id="ENSECAT00000145274.1">
    <property type="protein sequence ID" value="ENSECAP00000069153.1"/>
    <property type="gene ID" value="ENSECAG00000052407.1"/>
</dbReference>
<dbReference type="GeneTree" id="ENSGT00390000001471"/>
<proteinExistence type="predicted"/>
<feature type="region of interest" description="Disordered" evidence="1">
    <location>
        <begin position="28"/>
        <end position="156"/>
    </location>
</feature>
<dbReference type="AlphaFoldDB" id="A0A9L0S4S8"/>
<name>A0A9L0S4S8_HORSE</name>
<dbReference type="PANTHER" id="PTHR40139">
    <property type="entry name" value="PROTEIN TNT"/>
    <property type="match status" value="1"/>
</dbReference>
<feature type="region of interest" description="Disordered" evidence="1">
    <location>
        <begin position="213"/>
        <end position="232"/>
    </location>
</feature>
<reference evidence="2" key="1">
    <citation type="journal article" date="2009" name="Science">
        <title>Genome sequence, comparative analysis, and population genetics of the domestic horse.</title>
        <authorList>
            <consortium name="Broad Institute Genome Sequencing Platform"/>
            <consortium name="Broad Institute Whole Genome Assembly Team"/>
            <person name="Wade C.M."/>
            <person name="Giulotto E."/>
            <person name="Sigurdsson S."/>
            <person name="Zoli M."/>
            <person name="Gnerre S."/>
            <person name="Imsland F."/>
            <person name="Lear T.L."/>
            <person name="Adelson D.L."/>
            <person name="Bailey E."/>
            <person name="Bellone R.R."/>
            <person name="Bloecker H."/>
            <person name="Distl O."/>
            <person name="Edgar R.C."/>
            <person name="Garber M."/>
            <person name="Leeb T."/>
            <person name="Mauceli E."/>
            <person name="MacLeod J.N."/>
            <person name="Penedo M.C.T."/>
            <person name="Raison J.M."/>
            <person name="Sharpe T."/>
            <person name="Vogel J."/>
            <person name="Andersson L."/>
            <person name="Antczak D.F."/>
            <person name="Biagi T."/>
            <person name="Binns M.M."/>
            <person name="Chowdhary B.P."/>
            <person name="Coleman S.J."/>
            <person name="Della Valle G."/>
            <person name="Fryc S."/>
            <person name="Guerin G."/>
            <person name="Hasegawa T."/>
            <person name="Hill E.W."/>
            <person name="Jurka J."/>
            <person name="Kiialainen A."/>
            <person name="Lindgren G."/>
            <person name="Liu J."/>
            <person name="Magnani E."/>
            <person name="Mickelson J.R."/>
            <person name="Murray J."/>
            <person name="Nergadze S.G."/>
            <person name="Onofrio R."/>
            <person name="Pedroni S."/>
            <person name="Piras M.F."/>
            <person name="Raudsepp T."/>
            <person name="Rocchi M."/>
            <person name="Roeed K.H."/>
            <person name="Ryder O.A."/>
            <person name="Searle S."/>
            <person name="Skow L."/>
            <person name="Swinburne J.E."/>
            <person name="Syvaenen A.C."/>
            <person name="Tozaki T."/>
            <person name="Valberg S.J."/>
            <person name="Vaudin M."/>
            <person name="White J.R."/>
            <person name="Zody M.C."/>
            <person name="Lander E.S."/>
            <person name="Lindblad-Toh K."/>
        </authorList>
    </citation>
    <scope>NUCLEOTIDE SEQUENCE [LARGE SCALE GENOMIC DNA]</scope>
    <source>
        <strain evidence="2">Thoroughbred</strain>
    </source>
</reference>
<dbReference type="Proteomes" id="UP000002281">
    <property type="component" value="Unplaced"/>
</dbReference>
<dbReference type="InterPro" id="IPR031520">
    <property type="entry name" value="DUF4694"/>
</dbReference>
<reference evidence="2" key="3">
    <citation type="submission" date="2025-09" db="UniProtKB">
        <authorList>
            <consortium name="Ensembl"/>
        </authorList>
    </citation>
    <scope>IDENTIFICATION</scope>
    <source>
        <strain evidence="2">Thoroughbred</strain>
    </source>
</reference>
<dbReference type="PANTHER" id="PTHR40139:SF1">
    <property type="entry name" value="PROTEIN TNT"/>
    <property type="match status" value="1"/>
</dbReference>
<sequence>PPYGHGPLFCPTPAPATDVTGARTALFSLPPLPASQNPSPWEPGQPIRTPCFKGEPYKLSLSPQTSHIQHSEASQGPLLLEKPTQVPPTLLQDRKGDAFTWDAQSQDPSLQSPGLEPQPPVGLCQDARATQDPPRASRGNLGSVRSKESSVTSCSLEKCSNVSRLSSGYAGDEENSKVSLRGSRRIVRLKRRLNTQAAGAQISQPCATFSRSQLQSQLASQANSTTQTGGQK</sequence>
<organism evidence="2 3">
    <name type="scientific">Equus caballus</name>
    <name type="common">Horse</name>
    <dbReference type="NCBI Taxonomy" id="9796"/>
    <lineage>
        <taxon>Eukaryota</taxon>
        <taxon>Metazoa</taxon>
        <taxon>Chordata</taxon>
        <taxon>Craniata</taxon>
        <taxon>Vertebrata</taxon>
        <taxon>Euteleostomi</taxon>
        <taxon>Mammalia</taxon>
        <taxon>Eutheria</taxon>
        <taxon>Laurasiatheria</taxon>
        <taxon>Perissodactyla</taxon>
        <taxon>Equidae</taxon>
        <taxon>Equus</taxon>
    </lineage>
</organism>
<evidence type="ECO:0000313" key="2">
    <source>
        <dbReference type="Ensembl" id="ENSECAP00000069153.1"/>
    </source>
</evidence>
<keyword evidence="3" id="KW-1185">Reference proteome</keyword>
<accession>A0A9L0S4S8</accession>
<evidence type="ECO:0000313" key="3">
    <source>
        <dbReference type="Proteomes" id="UP000002281"/>
    </source>
</evidence>
<reference evidence="2" key="2">
    <citation type="submission" date="2025-08" db="UniProtKB">
        <authorList>
            <consortium name="Ensembl"/>
        </authorList>
    </citation>
    <scope>IDENTIFICATION</scope>
    <source>
        <strain evidence="2">Thoroughbred</strain>
    </source>
</reference>
<dbReference type="Pfam" id="PF15765">
    <property type="entry name" value="DUF4694"/>
    <property type="match status" value="1"/>
</dbReference>
<protein>
    <submittedName>
        <fullName evidence="2">Uncharacterized protein</fullName>
    </submittedName>
</protein>
<feature type="compositionally biased region" description="Polar residues" evidence="1">
    <location>
        <begin position="102"/>
        <end position="112"/>
    </location>
</feature>
<evidence type="ECO:0000256" key="1">
    <source>
        <dbReference type="SAM" id="MobiDB-lite"/>
    </source>
</evidence>